<keyword evidence="2" id="KW-1185">Reference proteome</keyword>
<accession>A0ABQ2L8U4</accession>
<protein>
    <submittedName>
        <fullName evidence="1">Uncharacterized protein</fullName>
    </submittedName>
</protein>
<evidence type="ECO:0000313" key="2">
    <source>
        <dbReference type="Proteomes" id="UP000606653"/>
    </source>
</evidence>
<sequence length="59" mass="6725">MRSFCSLVRSNLLEANLRTFGSFCMLELKGLIEDYVKNGEVQNDSTKVLVRAISTHIFE</sequence>
<dbReference type="Proteomes" id="UP000606653">
    <property type="component" value="Unassembled WGS sequence"/>
</dbReference>
<organism evidence="1 2">
    <name type="scientific">Saccharibacillus kuerlensis</name>
    <dbReference type="NCBI Taxonomy" id="459527"/>
    <lineage>
        <taxon>Bacteria</taxon>
        <taxon>Bacillati</taxon>
        <taxon>Bacillota</taxon>
        <taxon>Bacilli</taxon>
        <taxon>Bacillales</taxon>
        <taxon>Paenibacillaceae</taxon>
        <taxon>Saccharibacillus</taxon>
    </lineage>
</organism>
<comment type="caution">
    <text evidence="1">The sequence shown here is derived from an EMBL/GenBank/DDBJ whole genome shotgun (WGS) entry which is preliminary data.</text>
</comment>
<reference evidence="2" key="1">
    <citation type="journal article" date="2019" name="Int. J. Syst. Evol. Microbiol.">
        <title>The Global Catalogue of Microorganisms (GCM) 10K type strain sequencing project: providing services to taxonomists for standard genome sequencing and annotation.</title>
        <authorList>
            <consortium name="The Broad Institute Genomics Platform"/>
            <consortium name="The Broad Institute Genome Sequencing Center for Infectious Disease"/>
            <person name="Wu L."/>
            <person name="Ma J."/>
        </authorList>
    </citation>
    <scope>NUCLEOTIDE SEQUENCE [LARGE SCALE GENOMIC DNA]</scope>
    <source>
        <strain evidence="2">CGMCC 1.6964</strain>
    </source>
</reference>
<evidence type="ECO:0000313" key="1">
    <source>
        <dbReference type="EMBL" id="GGO07011.1"/>
    </source>
</evidence>
<dbReference type="EMBL" id="BMLN01000013">
    <property type="protein sequence ID" value="GGO07011.1"/>
    <property type="molecule type" value="Genomic_DNA"/>
</dbReference>
<proteinExistence type="predicted"/>
<gene>
    <name evidence="1" type="ORF">GCM10010969_35140</name>
</gene>
<name>A0ABQ2L8U4_9BACL</name>